<accession>A0A327Z3Q9</accession>
<protein>
    <submittedName>
        <fullName evidence="2">Alpha-beta hydrolase superfamily lysophospholipase</fullName>
    </submittedName>
</protein>
<reference evidence="2 3" key="1">
    <citation type="submission" date="2018-06" db="EMBL/GenBank/DDBJ databases">
        <title>Genomic Encyclopedia of Type Strains, Phase III (KMG-III): the genomes of soil and plant-associated and newly described type strains.</title>
        <authorList>
            <person name="Whitman W."/>
        </authorList>
    </citation>
    <scope>NUCLEOTIDE SEQUENCE [LARGE SCALE GENOMIC DNA]</scope>
    <source>
        <strain evidence="2 3">CGMCC 4.7090</strain>
    </source>
</reference>
<dbReference type="GO" id="GO:0016787">
    <property type="term" value="F:hydrolase activity"/>
    <property type="evidence" value="ECO:0007669"/>
    <property type="project" value="UniProtKB-KW"/>
</dbReference>
<dbReference type="AlphaFoldDB" id="A0A327Z3Q9"/>
<organism evidence="2 3">
    <name type="scientific">Actinoplanes lutulentus</name>
    <dbReference type="NCBI Taxonomy" id="1287878"/>
    <lineage>
        <taxon>Bacteria</taxon>
        <taxon>Bacillati</taxon>
        <taxon>Actinomycetota</taxon>
        <taxon>Actinomycetes</taxon>
        <taxon>Micromonosporales</taxon>
        <taxon>Micromonosporaceae</taxon>
        <taxon>Actinoplanes</taxon>
    </lineage>
</organism>
<dbReference type="Pfam" id="PF12697">
    <property type="entry name" value="Abhydrolase_6"/>
    <property type="match status" value="1"/>
</dbReference>
<dbReference type="Gene3D" id="3.40.50.1820">
    <property type="entry name" value="alpha/beta hydrolase"/>
    <property type="match status" value="1"/>
</dbReference>
<sequence length="245" mass="25522">MSTTPTVVLVHGAFADASSYAKLIPELLDSGVKVVAPAVPNRSLTGDAAYISSVVRQIDGPVLLVGHSYGGAVITVAGAEENVAGLVYLSGYALAQGESLGELQGGFPDSDLAAALVYTKFPVPGEEDGTDVSVDIAKFPSVFAHDVDPELARVLAVSQRPLAAFAFGEPAPFAAWKTKPSWGVVSSSDHTINPDVERFGYQRAGAKVTEIDSSHLVMLSHPKEVADIIREALSVTTGFRAGADD</sequence>
<dbReference type="InterPro" id="IPR052897">
    <property type="entry name" value="Sec-Metab_Biosynth_Hydrolase"/>
</dbReference>
<dbReference type="PANTHER" id="PTHR37017">
    <property type="entry name" value="AB HYDROLASE-1 DOMAIN-CONTAINING PROTEIN-RELATED"/>
    <property type="match status" value="1"/>
</dbReference>
<keyword evidence="3" id="KW-1185">Reference proteome</keyword>
<proteinExistence type="predicted"/>
<evidence type="ECO:0000313" key="3">
    <source>
        <dbReference type="Proteomes" id="UP000249341"/>
    </source>
</evidence>
<name>A0A327Z3Q9_9ACTN</name>
<keyword evidence="2" id="KW-0378">Hydrolase</keyword>
<dbReference type="InterPro" id="IPR000073">
    <property type="entry name" value="AB_hydrolase_1"/>
</dbReference>
<dbReference type="Proteomes" id="UP000249341">
    <property type="component" value="Unassembled WGS sequence"/>
</dbReference>
<comment type="caution">
    <text evidence="2">The sequence shown here is derived from an EMBL/GenBank/DDBJ whole genome shotgun (WGS) entry which is preliminary data.</text>
</comment>
<gene>
    <name evidence="2" type="ORF">B0I29_119184</name>
</gene>
<dbReference type="OrthoDB" id="9135783at2"/>
<dbReference type="PANTHER" id="PTHR37017:SF11">
    <property type="entry name" value="ESTERASE_LIPASE_THIOESTERASE DOMAIN-CONTAINING PROTEIN"/>
    <property type="match status" value="1"/>
</dbReference>
<dbReference type="SUPFAM" id="SSF53474">
    <property type="entry name" value="alpha/beta-Hydrolases"/>
    <property type="match status" value="1"/>
</dbReference>
<evidence type="ECO:0000313" key="2">
    <source>
        <dbReference type="EMBL" id="RAK28846.1"/>
    </source>
</evidence>
<dbReference type="EMBL" id="QLMJ01000019">
    <property type="protein sequence ID" value="RAK28846.1"/>
    <property type="molecule type" value="Genomic_DNA"/>
</dbReference>
<feature type="domain" description="AB hydrolase-1" evidence="1">
    <location>
        <begin position="7"/>
        <end position="227"/>
    </location>
</feature>
<evidence type="ECO:0000259" key="1">
    <source>
        <dbReference type="Pfam" id="PF12697"/>
    </source>
</evidence>
<dbReference type="InterPro" id="IPR029058">
    <property type="entry name" value="AB_hydrolase_fold"/>
</dbReference>
<dbReference type="RefSeq" id="WP_111653288.1">
    <property type="nucleotide sequence ID" value="NZ_JACHWI010000001.1"/>
</dbReference>